<dbReference type="AlphaFoldDB" id="A0A8S9UVC9"/>
<evidence type="ECO:0000256" key="1">
    <source>
        <dbReference type="SAM" id="MobiDB-lite"/>
    </source>
</evidence>
<comment type="caution">
    <text evidence="3">The sequence shown here is derived from an EMBL/GenBank/DDBJ whole genome shotgun (WGS) entry which is preliminary data.</text>
</comment>
<dbReference type="SUPFAM" id="SSF46689">
    <property type="entry name" value="Homeodomain-like"/>
    <property type="match status" value="1"/>
</dbReference>
<feature type="domain" description="Tc3 transposase DNA binding" evidence="2">
    <location>
        <begin position="3"/>
        <end position="51"/>
    </location>
</feature>
<protein>
    <submittedName>
        <fullName evidence="3">Tc3 transposase</fullName>
    </submittedName>
</protein>
<evidence type="ECO:0000313" key="4">
    <source>
        <dbReference type="Proteomes" id="UP000704712"/>
    </source>
</evidence>
<reference evidence="3" key="1">
    <citation type="submission" date="2020-03" db="EMBL/GenBank/DDBJ databases">
        <title>Hybrid Assembly of Korean Phytophthora infestans isolates.</title>
        <authorList>
            <person name="Prokchorchik M."/>
            <person name="Lee Y."/>
            <person name="Seo J."/>
            <person name="Cho J.-H."/>
            <person name="Park Y.-E."/>
            <person name="Jang D.-C."/>
            <person name="Im J.-S."/>
            <person name="Choi J.-G."/>
            <person name="Park H.-J."/>
            <person name="Lee G.-B."/>
            <person name="Lee Y.-G."/>
            <person name="Hong S.-Y."/>
            <person name="Cho K."/>
            <person name="Sohn K.H."/>
        </authorList>
    </citation>
    <scope>NUCLEOTIDE SEQUENCE</scope>
    <source>
        <strain evidence="3">KR_2_A2</strain>
    </source>
</reference>
<dbReference type="GO" id="GO:0003677">
    <property type="term" value="F:DNA binding"/>
    <property type="evidence" value="ECO:0007669"/>
    <property type="project" value="InterPro"/>
</dbReference>
<evidence type="ECO:0000313" key="3">
    <source>
        <dbReference type="EMBL" id="KAF4143222.1"/>
    </source>
</evidence>
<organism evidence="3 4">
    <name type="scientific">Phytophthora infestans</name>
    <name type="common">Potato late blight agent</name>
    <name type="synonym">Botrytis infestans</name>
    <dbReference type="NCBI Taxonomy" id="4787"/>
    <lineage>
        <taxon>Eukaryota</taxon>
        <taxon>Sar</taxon>
        <taxon>Stramenopiles</taxon>
        <taxon>Oomycota</taxon>
        <taxon>Peronosporomycetes</taxon>
        <taxon>Peronosporales</taxon>
        <taxon>Peronosporaceae</taxon>
        <taxon>Phytophthora</taxon>
    </lineage>
</organism>
<evidence type="ECO:0000259" key="2">
    <source>
        <dbReference type="Pfam" id="PF11427"/>
    </source>
</evidence>
<dbReference type="Pfam" id="PF11427">
    <property type="entry name" value="HTH_Tnp_Tc3_1"/>
    <property type="match status" value="1"/>
</dbReference>
<dbReference type="Gene3D" id="1.10.10.60">
    <property type="entry name" value="Homeodomain-like"/>
    <property type="match status" value="1"/>
</dbReference>
<dbReference type="Proteomes" id="UP000704712">
    <property type="component" value="Unassembled WGS sequence"/>
</dbReference>
<sequence>MGRGASLSDKEKGSILAYKEANMSTDAIATRGGRSWKVVNNFLKAPEAYGAKKSSGRPRKMTQTAERRLLRQASKRGGG</sequence>
<dbReference type="EMBL" id="JAACNO010001059">
    <property type="protein sequence ID" value="KAF4143222.1"/>
    <property type="molecule type" value="Genomic_DNA"/>
</dbReference>
<accession>A0A8S9UVC9</accession>
<dbReference type="InterPro" id="IPR025898">
    <property type="entry name" value="Tc3_transposase_DNA-bd_dom"/>
</dbReference>
<feature type="region of interest" description="Disordered" evidence="1">
    <location>
        <begin position="47"/>
        <end position="79"/>
    </location>
</feature>
<name>A0A8S9UVC9_PHYIN</name>
<gene>
    <name evidence="3" type="ORF">GN958_ATG07583</name>
</gene>
<proteinExistence type="predicted"/>
<dbReference type="InterPro" id="IPR009057">
    <property type="entry name" value="Homeodomain-like_sf"/>
</dbReference>